<feature type="region of interest" description="Disordered" evidence="1">
    <location>
        <begin position="62"/>
        <end position="82"/>
    </location>
</feature>
<feature type="compositionally biased region" description="Basic residues" evidence="1">
    <location>
        <begin position="65"/>
        <end position="82"/>
    </location>
</feature>
<evidence type="ECO:0000313" key="4">
    <source>
        <dbReference type="Proteomes" id="UP000238949"/>
    </source>
</evidence>
<proteinExistence type="predicted"/>
<evidence type="ECO:0000313" key="3">
    <source>
        <dbReference type="EMBL" id="PRO73572.1"/>
    </source>
</evidence>
<gene>
    <name evidence="3" type="ORF">C6Y40_10790</name>
</gene>
<dbReference type="Proteomes" id="UP000238949">
    <property type="component" value="Unassembled WGS sequence"/>
</dbReference>
<dbReference type="OrthoDB" id="7355934at2"/>
<dbReference type="Pfam" id="PF12762">
    <property type="entry name" value="DDE_Tnp_IS1595"/>
    <property type="match status" value="1"/>
</dbReference>
<dbReference type="InterPro" id="IPR024445">
    <property type="entry name" value="Tnp_ISXO2-like"/>
</dbReference>
<dbReference type="RefSeq" id="WP_146129544.1">
    <property type="nucleotide sequence ID" value="NZ_PVNP01000106.1"/>
</dbReference>
<reference evidence="4" key="1">
    <citation type="journal article" date="2020" name="Int. J. Syst. Evol. Microbiol.">
        <title>Alteromonas alba sp. nov., a marine bacterium isolated from the seawater of the West Pacific Ocean.</title>
        <authorList>
            <person name="Sun C."/>
            <person name="Wu Y.-H."/>
            <person name="Xamxidin M."/>
            <person name="Cheng H."/>
            <person name="Xu X.-W."/>
        </authorList>
    </citation>
    <scope>NUCLEOTIDE SEQUENCE [LARGE SCALE GENOMIC DNA]</scope>
    <source>
        <strain evidence="4">190</strain>
    </source>
</reference>
<feature type="non-terminal residue" evidence="3">
    <location>
        <position position="194"/>
    </location>
</feature>
<name>A0A2S9VAV9_9ALTE</name>
<comment type="caution">
    <text evidence="3">The sequence shown here is derived from an EMBL/GenBank/DDBJ whole genome shotgun (WGS) entry which is preliminary data.</text>
</comment>
<feature type="domain" description="ISXO2-like transposase" evidence="2">
    <location>
        <begin position="45"/>
        <end position="194"/>
    </location>
</feature>
<dbReference type="EMBL" id="PVNP01000106">
    <property type="protein sequence ID" value="PRO73572.1"/>
    <property type="molecule type" value="Genomic_DNA"/>
</dbReference>
<dbReference type="AlphaFoldDB" id="A0A2S9VAV9"/>
<dbReference type="SMART" id="SM01126">
    <property type="entry name" value="DDE_Tnp_IS1595"/>
    <property type="match status" value="1"/>
</dbReference>
<sequence>LEYIRCMLDSKPLRKCAEECGLHLETSFRWRHRFLALPSALKASKLEGIIEADETLFPYSEKGSKRMTRQPRKRGVKAKKRGRSKDDWVPVLTVRDRAKSTYEAVVPSVTSEALHQELAGKLEKDSVLCSDGYKPYIALSEKNDLIHKRLDVAGGIKVIDKVFHIQNVNAYHSRLKAWIKRFHGVATKYLEHYL</sequence>
<dbReference type="NCBIfam" id="NF033547">
    <property type="entry name" value="transpos_IS1595"/>
    <property type="match status" value="1"/>
</dbReference>
<accession>A0A2S9VAV9</accession>
<evidence type="ECO:0000259" key="2">
    <source>
        <dbReference type="SMART" id="SM01126"/>
    </source>
</evidence>
<feature type="non-terminal residue" evidence="3">
    <location>
        <position position="1"/>
    </location>
</feature>
<protein>
    <submittedName>
        <fullName evidence="3">IS1595 family transposase</fullName>
    </submittedName>
</protein>
<keyword evidence="4" id="KW-1185">Reference proteome</keyword>
<organism evidence="3 4">
    <name type="scientific">Alteromonas alba</name>
    <dbReference type="NCBI Taxonomy" id="2079529"/>
    <lineage>
        <taxon>Bacteria</taxon>
        <taxon>Pseudomonadati</taxon>
        <taxon>Pseudomonadota</taxon>
        <taxon>Gammaproteobacteria</taxon>
        <taxon>Alteromonadales</taxon>
        <taxon>Alteromonadaceae</taxon>
        <taxon>Alteromonas/Salinimonas group</taxon>
        <taxon>Alteromonas</taxon>
    </lineage>
</organism>
<evidence type="ECO:0000256" key="1">
    <source>
        <dbReference type="SAM" id="MobiDB-lite"/>
    </source>
</evidence>